<dbReference type="PANTHER" id="PTHR43737:SF1">
    <property type="entry name" value="DUF1501 DOMAIN-CONTAINING PROTEIN"/>
    <property type="match status" value="1"/>
</dbReference>
<protein>
    <submittedName>
        <fullName evidence="2">Putative conserved protein, DUF1501 family</fullName>
    </submittedName>
</protein>
<dbReference type="OrthoDB" id="9779968at2"/>
<proteinExistence type="predicted"/>
<gene>
    <name evidence="2" type="ORF">ASR47_1005120</name>
</gene>
<organism evidence="2 3">
    <name type="scientific">Janthinobacterium psychrotolerans</name>
    <dbReference type="NCBI Taxonomy" id="1747903"/>
    <lineage>
        <taxon>Bacteria</taxon>
        <taxon>Pseudomonadati</taxon>
        <taxon>Pseudomonadota</taxon>
        <taxon>Betaproteobacteria</taxon>
        <taxon>Burkholderiales</taxon>
        <taxon>Oxalobacteraceae</taxon>
        <taxon>Janthinobacterium</taxon>
    </lineage>
</organism>
<sequence length="482" mass="49805">MSSHFPHLPRRRFLGSMLTLASAGAAPFALNLAAMGNAAAQSSGDYKAMVCLFLNGGNDAFNTVLATDNASWNEYLRVRNTGGSDSIHLPGVSETGGVLPIVPATAQAGRSFALHPGLGPLKELFDGGRAAVVANVGTLIAPTTLAQYKAKSVALPPKLFSHNDQQSTWQSGQPEGASVGWGGRLGDLAMAGNANANAMFTTISAAGNTVFLSGQQVRQFQVGQAGAVAIRGLSANLYGSAAGTQALQAILADAGNDLIEQEQKAAVQRAISSQAILSGAMLAAGPAGVPNPTSYISPATGVAATNPLAVQLQTVARIIGGRSALGAKRQVFYVTLGGFDTHDRQKIQQADLMARLAHALAYFDATLATLQGTDLRRQVTTFTASDFGRTFTSNGDGTDHGWGAHHFVVGGAVRGHDIYGAFPASGLGHALDVGSGSLLPTISVDQYGATLAKWFGVPDSRLGEVFPNLANFTQRDLGFMSV</sequence>
<dbReference type="InterPro" id="IPR006311">
    <property type="entry name" value="TAT_signal"/>
</dbReference>
<evidence type="ECO:0000313" key="2">
    <source>
        <dbReference type="EMBL" id="OBV38166.1"/>
    </source>
</evidence>
<evidence type="ECO:0000313" key="3">
    <source>
        <dbReference type="Proteomes" id="UP000092713"/>
    </source>
</evidence>
<keyword evidence="3" id="KW-1185">Reference proteome</keyword>
<dbReference type="EMBL" id="LOCQ01000058">
    <property type="protein sequence ID" value="OBV38166.1"/>
    <property type="molecule type" value="Genomic_DNA"/>
</dbReference>
<dbReference type="Pfam" id="PF07394">
    <property type="entry name" value="DUF1501"/>
    <property type="match status" value="1"/>
</dbReference>
<reference evidence="2 3" key="1">
    <citation type="submission" date="2016-04" db="EMBL/GenBank/DDBJ databases">
        <title>Draft genome sequence of Janthinobacterium psychrotolerans sp. nov., isolated from freshwater sediments in Denmark.</title>
        <authorList>
            <person name="Gong X."/>
            <person name="Skrivergaard S."/>
            <person name="Korsgaard B.S."/>
            <person name="Schreiber L."/>
            <person name="Marshall I.P."/>
            <person name="Finster K."/>
            <person name="Schramm A."/>
        </authorList>
    </citation>
    <scope>NUCLEOTIDE SEQUENCE [LARGE SCALE GENOMIC DNA]</scope>
    <source>
        <strain evidence="2 3">S3-2</strain>
    </source>
</reference>
<dbReference type="PANTHER" id="PTHR43737">
    <property type="entry name" value="BLL7424 PROTEIN"/>
    <property type="match status" value="1"/>
</dbReference>
<dbReference type="PATRIC" id="fig|1747903.4.peg.1708"/>
<dbReference type="STRING" id="1747903.ASR47_1005120"/>
<accession>A0A1A7BX39</accession>
<name>A0A1A7BX39_9BURK</name>
<dbReference type="Proteomes" id="UP000092713">
    <property type="component" value="Unassembled WGS sequence"/>
</dbReference>
<dbReference type="RefSeq" id="WP_065309042.1">
    <property type="nucleotide sequence ID" value="NZ_LOCQ01000058.1"/>
</dbReference>
<dbReference type="AlphaFoldDB" id="A0A1A7BX39"/>
<comment type="caution">
    <text evidence="2">The sequence shown here is derived from an EMBL/GenBank/DDBJ whole genome shotgun (WGS) entry which is preliminary data.</text>
</comment>
<evidence type="ECO:0000256" key="1">
    <source>
        <dbReference type="SAM" id="SignalP"/>
    </source>
</evidence>
<dbReference type="PROSITE" id="PS51318">
    <property type="entry name" value="TAT"/>
    <property type="match status" value="1"/>
</dbReference>
<feature type="chain" id="PRO_5008510001" evidence="1">
    <location>
        <begin position="26"/>
        <end position="482"/>
    </location>
</feature>
<dbReference type="InterPro" id="IPR010869">
    <property type="entry name" value="DUF1501"/>
</dbReference>
<keyword evidence="1" id="KW-0732">Signal</keyword>
<feature type="signal peptide" evidence="1">
    <location>
        <begin position="1"/>
        <end position="25"/>
    </location>
</feature>